<dbReference type="InterPro" id="IPR017938">
    <property type="entry name" value="Riboflavin_synthase-like_b-brl"/>
</dbReference>
<dbReference type="Gene3D" id="3.40.50.80">
    <property type="entry name" value="Nucleotide-binding domain of ferredoxin-NADP reductase (FNR) module"/>
    <property type="match status" value="1"/>
</dbReference>
<dbReference type="EMBL" id="BAAAKJ010000190">
    <property type="protein sequence ID" value="GAA1397534.1"/>
    <property type="molecule type" value="Genomic_DNA"/>
</dbReference>
<dbReference type="Pfam" id="PF08021">
    <property type="entry name" value="FAD_binding_9"/>
    <property type="match status" value="1"/>
</dbReference>
<comment type="caution">
    <text evidence="2">The sequence shown here is derived from an EMBL/GenBank/DDBJ whole genome shotgun (WGS) entry which is preliminary data.</text>
</comment>
<dbReference type="PROSITE" id="PS51384">
    <property type="entry name" value="FAD_FR"/>
    <property type="match status" value="1"/>
</dbReference>
<evidence type="ECO:0000259" key="1">
    <source>
        <dbReference type="PROSITE" id="PS51384"/>
    </source>
</evidence>
<organism evidence="2 3">
    <name type="scientific">Kitasatospora putterlickiae</name>
    <dbReference type="NCBI Taxonomy" id="221725"/>
    <lineage>
        <taxon>Bacteria</taxon>
        <taxon>Bacillati</taxon>
        <taxon>Actinomycetota</taxon>
        <taxon>Actinomycetes</taxon>
        <taxon>Kitasatosporales</taxon>
        <taxon>Streptomycetaceae</taxon>
        <taxon>Kitasatospora</taxon>
    </lineage>
</organism>
<reference evidence="2 3" key="1">
    <citation type="journal article" date="2019" name="Int. J. Syst. Evol. Microbiol.">
        <title>The Global Catalogue of Microorganisms (GCM) 10K type strain sequencing project: providing services to taxonomists for standard genome sequencing and annotation.</title>
        <authorList>
            <consortium name="The Broad Institute Genomics Platform"/>
            <consortium name="The Broad Institute Genome Sequencing Center for Infectious Disease"/>
            <person name="Wu L."/>
            <person name="Ma J."/>
        </authorList>
    </citation>
    <scope>NUCLEOTIDE SEQUENCE [LARGE SCALE GENOMIC DNA]</scope>
    <source>
        <strain evidence="2 3">JCM 12393</strain>
    </source>
</reference>
<dbReference type="CDD" id="cd06193">
    <property type="entry name" value="siderophore_interacting"/>
    <property type="match status" value="1"/>
</dbReference>
<dbReference type="InterPro" id="IPR013113">
    <property type="entry name" value="SIP_FAD-bd"/>
</dbReference>
<dbReference type="Pfam" id="PF04954">
    <property type="entry name" value="SIP"/>
    <property type="match status" value="1"/>
</dbReference>
<evidence type="ECO:0000313" key="3">
    <source>
        <dbReference type="Proteomes" id="UP001499863"/>
    </source>
</evidence>
<name>A0ABN1Y4D8_9ACTN</name>
<dbReference type="InterPro" id="IPR039261">
    <property type="entry name" value="FNR_nucleotide-bd"/>
</dbReference>
<dbReference type="InterPro" id="IPR017927">
    <property type="entry name" value="FAD-bd_FR_type"/>
</dbReference>
<keyword evidence="3" id="KW-1185">Reference proteome</keyword>
<dbReference type="Proteomes" id="UP001499863">
    <property type="component" value="Unassembled WGS sequence"/>
</dbReference>
<feature type="domain" description="FAD-binding FR-type" evidence="1">
    <location>
        <begin position="1"/>
        <end position="130"/>
    </location>
</feature>
<dbReference type="RefSeq" id="WP_344336139.1">
    <property type="nucleotide sequence ID" value="NZ_BAAAKJ010000190.1"/>
</dbReference>
<dbReference type="PANTHER" id="PTHR30157:SF0">
    <property type="entry name" value="NADPH-DEPENDENT FERRIC-CHELATE REDUCTASE"/>
    <property type="match status" value="1"/>
</dbReference>
<protein>
    <submittedName>
        <fullName evidence="2">Siderophore-interacting protein</fullName>
    </submittedName>
</protein>
<dbReference type="PANTHER" id="PTHR30157">
    <property type="entry name" value="FERRIC REDUCTASE, NADPH-DEPENDENT"/>
    <property type="match status" value="1"/>
</dbReference>
<proteinExistence type="predicted"/>
<evidence type="ECO:0000313" key="2">
    <source>
        <dbReference type="EMBL" id="GAA1397534.1"/>
    </source>
</evidence>
<sequence>MVRADRVTPHMARITLGGPALVGFVNGGLDQRIKLLLPLPGQTEPVAPEGEEEFGWYQSWRAMDPAVRPVLRTYTVRAQRHDPDEVDIDIAVHGDHGPGSRWAMTAAPGDRVIVCGPAIEEAGGVEFRLPDGADWVLLAGDESTLPAVAAILDELPPGLPVKVFAEVEGPREHAYLPAGRPGTEITWLHRGAPGVPALPEAVRAAALPDGAPYAWIAGEAATVRELRRHLVGERCYDRRAVCFMGYWRLGRTEDQRAEEPVEADAD</sequence>
<dbReference type="Gene3D" id="2.40.30.10">
    <property type="entry name" value="Translation factors"/>
    <property type="match status" value="1"/>
</dbReference>
<accession>A0ABN1Y4D8</accession>
<gene>
    <name evidence="2" type="ORF">GCM10009639_35100</name>
</gene>
<dbReference type="SUPFAM" id="SSF63380">
    <property type="entry name" value="Riboflavin synthase domain-like"/>
    <property type="match status" value="1"/>
</dbReference>
<dbReference type="InterPro" id="IPR007037">
    <property type="entry name" value="SIP_rossman_dom"/>
</dbReference>
<dbReference type="InterPro" id="IPR039374">
    <property type="entry name" value="SIP_fam"/>
</dbReference>